<dbReference type="GO" id="GO:0005737">
    <property type="term" value="C:cytoplasm"/>
    <property type="evidence" value="ECO:0007669"/>
    <property type="project" value="UniProtKB-ARBA"/>
</dbReference>
<dbReference type="PANTHER" id="PTHR43804:SF7">
    <property type="entry name" value="LD18447P"/>
    <property type="match status" value="1"/>
</dbReference>
<dbReference type="InterPro" id="IPR045853">
    <property type="entry name" value="Pep_chain_release_fac_I_sf"/>
</dbReference>
<dbReference type="Gene3D" id="3.30.160.20">
    <property type="match status" value="1"/>
</dbReference>
<comment type="similarity">
    <text evidence="1">Belongs to the prokaryotic/mitochondrial release factor family.</text>
</comment>
<evidence type="ECO:0000313" key="6">
    <source>
        <dbReference type="EMBL" id="OGZ65919.1"/>
    </source>
</evidence>
<dbReference type="InterPro" id="IPR050057">
    <property type="entry name" value="Prokaryotic/Mito_RF"/>
</dbReference>
<dbReference type="Pfam" id="PF00472">
    <property type="entry name" value="RF-1"/>
    <property type="match status" value="1"/>
</dbReference>
<evidence type="ECO:0000256" key="2">
    <source>
        <dbReference type="ARBA" id="ARBA00022481"/>
    </source>
</evidence>
<evidence type="ECO:0000256" key="3">
    <source>
        <dbReference type="ARBA" id="ARBA00022917"/>
    </source>
</evidence>
<accession>A0A1G2HU39</accession>
<dbReference type="Gene3D" id="3.30.70.1660">
    <property type="match status" value="1"/>
</dbReference>
<feature type="coiled-coil region" evidence="4">
    <location>
        <begin position="166"/>
        <end position="193"/>
    </location>
</feature>
<keyword evidence="4" id="KW-0175">Coiled coil</keyword>
<evidence type="ECO:0000256" key="1">
    <source>
        <dbReference type="ARBA" id="ARBA00010835"/>
    </source>
</evidence>
<dbReference type="PANTHER" id="PTHR43804">
    <property type="entry name" value="LD18447P"/>
    <property type="match status" value="1"/>
</dbReference>
<sequence length="260" mass="29328">MENQPQTEKPFEALQGKQSVIIEMRAGAGGDEAGLFVRDLYRMYSKYATSQGWGQRVLDSSQSDIGGYKEIVFELQGPGAFDQMQNEGGVQRVQRIPKTEKQGRVHTSTITVAVLKKPKKSEEIIISPGDLKIDTYKASGPGGQYVNKTESAIRITHKPSGIVVTSQSERNQLQNKENAMNVLAAKLLQQQEEADLSKLTEARREQIGWAKRSEKTRTYNFPQNRITDHRINKSWHNLEKIIDGDLAPIMKAFRNLENRI</sequence>
<proteinExistence type="inferred from homology"/>
<dbReference type="Pfam" id="PF03462">
    <property type="entry name" value="PCRF"/>
    <property type="match status" value="1"/>
</dbReference>
<gene>
    <name evidence="6" type="ORF">A3C58_00355</name>
</gene>
<dbReference type="SMART" id="SM00937">
    <property type="entry name" value="PCRF"/>
    <property type="match status" value="1"/>
</dbReference>
<dbReference type="GO" id="GO:0003747">
    <property type="term" value="F:translation release factor activity"/>
    <property type="evidence" value="ECO:0007669"/>
    <property type="project" value="InterPro"/>
</dbReference>
<dbReference type="FunFam" id="3.30.160.20:FF:000004">
    <property type="entry name" value="Peptide chain release factor 1"/>
    <property type="match status" value="1"/>
</dbReference>
<keyword evidence="2" id="KW-0488">Methylation</keyword>
<feature type="domain" description="Peptide chain release factor" evidence="5">
    <location>
        <begin position="4"/>
        <end position="87"/>
    </location>
</feature>
<dbReference type="InterPro" id="IPR005139">
    <property type="entry name" value="PCRF"/>
</dbReference>
<keyword evidence="3" id="KW-0648">Protein biosynthesis</keyword>
<protein>
    <recommendedName>
        <fullName evidence="5">Peptide chain release factor domain-containing protein</fullName>
    </recommendedName>
</protein>
<dbReference type="Proteomes" id="UP000178380">
    <property type="component" value="Unassembled WGS sequence"/>
</dbReference>
<evidence type="ECO:0000259" key="5">
    <source>
        <dbReference type="SMART" id="SM00937"/>
    </source>
</evidence>
<dbReference type="EMBL" id="MHOR01000037">
    <property type="protein sequence ID" value="OGZ65919.1"/>
    <property type="molecule type" value="Genomic_DNA"/>
</dbReference>
<dbReference type="AlphaFoldDB" id="A0A1G2HU39"/>
<evidence type="ECO:0000313" key="7">
    <source>
        <dbReference type="Proteomes" id="UP000178380"/>
    </source>
</evidence>
<dbReference type="InterPro" id="IPR000352">
    <property type="entry name" value="Pep_chain_release_fac_I"/>
</dbReference>
<reference evidence="6 7" key="1">
    <citation type="journal article" date="2016" name="Nat. Commun.">
        <title>Thousands of microbial genomes shed light on interconnected biogeochemical processes in an aquifer system.</title>
        <authorList>
            <person name="Anantharaman K."/>
            <person name="Brown C.T."/>
            <person name="Hug L.A."/>
            <person name="Sharon I."/>
            <person name="Castelle C.J."/>
            <person name="Probst A.J."/>
            <person name="Thomas B.C."/>
            <person name="Singh A."/>
            <person name="Wilkins M.J."/>
            <person name="Karaoz U."/>
            <person name="Brodie E.L."/>
            <person name="Williams K.H."/>
            <person name="Hubbard S.S."/>
            <person name="Banfield J.F."/>
        </authorList>
    </citation>
    <scope>NUCLEOTIDE SEQUENCE [LARGE SCALE GENOMIC DNA]</scope>
</reference>
<evidence type="ECO:0000256" key="4">
    <source>
        <dbReference type="SAM" id="Coils"/>
    </source>
</evidence>
<dbReference type="SUPFAM" id="SSF75620">
    <property type="entry name" value="Release factor"/>
    <property type="match status" value="1"/>
</dbReference>
<comment type="caution">
    <text evidence="6">The sequence shown here is derived from an EMBL/GenBank/DDBJ whole genome shotgun (WGS) entry which is preliminary data.</text>
</comment>
<organism evidence="6 7">
    <name type="scientific">Candidatus Staskawiczbacteria bacterium RIFCSPHIGHO2_02_FULL_34_10</name>
    <dbReference type="NCBI Taxonomy" id="1802205"/>
    <lineage>
        <taxon>Bacteria</taxon>
        <taxon>Candidatus Staskawicziibacteriota</taxon>
    </lineage>
</organism>
<name>A0A1G2HU39_9BACT</name>
<dbReference type="STRING" id="1802205.A3C58_00355"/>